<dbReference type="Proteomes" id="UP001060085">
    <property type="component" value="Linkage Group LG08"/>
</dbReference>
<keyword evidence="2" id="KW-1185">Reference proteome</keyword>
<evidence type="ECO:0000313" key="1">
    <source>
        <dbReference type="EMBL" id="KAI5647910.1"/>
    </source>
</evidence>
<organism evidence="1 2">
    <name type="scientific">Catharanthus roseus</name>
    <name type="common">Madagascar periwinkle</name>
    <name type="synonym">Vinca rosea</name>
    <dbReference type="NCBI Taxonomy" id="4058"/>
    <lineage>
        <taxon>Eukaryota</taxon>
        <taxon>Viridiplantae</taxon>
        <taxon>Streptophyta</taxon>
        <taxon>Embryophyta</taxon>
        <taxon>Tracheophyta</taxon>
        <taxon>Spermatophyta</taxon>
        <taxon>Magnoliopsida</taxon>
        <taxon>eudicotyledons</taxon>
        <taxon>Gunneridae</taxon>
        <taxon>Pentapetalae</taxon>
        <taxon>asterids</taxon>
        <taxon>lamiids</taxon>
        <taxon>Gentianales</taxon>
        <taxon>Apocynaceae</taxon>
        <taxon>Rauvolfioideae</taxon>
        <taxon>Vinceae</taxon>
        <taxon>Catharanthinae</taxon>
        <taxon>Catharanthus</taxon>
    </lineage>
</organism>
<evidence type="ECO:0000313" key="2">
    <source>
        <dbReference type="Proteomes" id="UP001060085"/>
    </source>
</evidence>
<reference evidence="2" key="1">
    <citation type="journal article" date="2023" name="Nat. Plants">
        <title>Single-cell RNA sequencing provides a high-resolution roadmap for understanding the multicellular compartmentation of specialized metabolism.</title>
        <authorList>
            <person name="Sun S."/>
            <person name="Shen X."/>
            <person name="Li Y."/>
            <person name="Li Y."/>
            <person name="Wang S."/>
            <person name="Li R."/>
            <person name="Zhang H."/>
            <person name="Shen G."/>
            <person name="Guo B."/>
            <person name="Wei J."/>
            <person name="Xu J."/>
            <person name="St-Pierre B."/>
            <person name="Chen S."/>
            <person name="Sun C."/>
        </authorList>
    </citation>
    <scope>NUCLEOTIDE SEQUENCE [LARGE SCALE GENOMIC DNA]</scope>
</reference>
<gene>
    <name evidence="1" type="ORF">M9H77_33915</name>
</gene>
<protein>
    <submittedName>
        <fullName evidence="1">Uncharacterized protein</fullName>
    </submittedName>
</protein>
<dbReference type="EMBL" id="CM044708">
    <property type="protein sequence ID" value="KAI5647910.1"/>
    <property type="molecule type" value="Genomic_DNA"/>
</dbReference>
<sequence>MQDCKPLDTPVAKGDKFNLKQCPNNDFESKKMEGIPYASVFGSLMYAQVCTRPDLAFIVGMLARYLSNPSPAHWIAAKQVMRPLKLFCDNKVAVYFSNNNRSSTKSKYINLKFLVVKERVQNGIISIERIGSRSMLADLLTKALTPKVFIEHTTHMGVVSLDGV</sequence>
<comment type="caution">
    <text evidence="1">The sequence shown here is derived from an EMBL/GenBank/DDBJ whole genome shotgun (WGS) entry which is preliminary data.</text>
</comment>
<accession>A0ACB9ZKG6</accession>
<proteinExistence type="predicted"/>
<name>A0ACB9ZKG6_CATRO</name>